<dbReference type="EMBL" id="KN846951">
    <property type="protein sequence ID" value="KIV84970.1"/>
    <property type="molecule type" value="Genomic_DNA"/>
</dbReference>
<organism evidence="2 3">
    <name type="scientific">Exophiala sideris</name>
    <dbReference type="NCBI Taxonomy" id="1016849"/>
    <lineage>
        <taxon>Eukaryota</taxon>
        <taxon>Fungi</taxon>
        <taxon>Dikarya</taxon>
        <taxon>Ascomycota</taxon>
        <taxon>Pezizomycotina</taxon>
        <taxon>Eurotiomycetes</taxon>
        <taxon>Chaetothyriomycetidae</taxon>
        <taxon>Chaetothyriales</taxon>
        <taxon>Herpotrichiellaceae</taxon>
        <taxon>Exophiala</taxon>
    </lineage>
</organism>
<sequence>MDCCLHASFSIHLFPSLRTHLPRASLLGCNDATVPTMALADSPDGMFRPADKTFNLLFGAGTSESNTFDEFFNEDMFRIDGSDVENKDQTHQYEDFLGNGTYSEDHCIPQTMTASSNDHDLPAQPWRQGIWCLNQKQQHSDLRVEKTRRLETKRPAPIQTMDAVSHYAQPVASAAPSQVLTSPSRTKRFATSPNVASFDPTQYVYPPFSREATLSPSPMYAQLPISPRRGHGDTSTWQQDFQNFHLRLPYDPPLHSPSASRLHNYDGMSANSAIVVEKQGIAVPQQRPENPHEHGVYSPVIDPFLFEDQVPDHHESLDTYNQAQQDQRAGAHGLLSRISPSTGSVPSSGSSHHSHDAISQTSNGGSSLQSQPLFSPVTLAAHPPLPALEPEETYPALAAPTPQRIPHPILQHPPSSALTGLGIQYSELEQIGQAIFGEPQSYVQQMPVSVGMAVPYPPPMSAMPDPMTSYVPLPPPPSYIFTDNSPFTSPRRQRRSPSRSTSPPMSPTNVSPRRNPRRSPTRTVTEYTHSRRKSIHKSGPTKDLSIQEPLPSPRARSSSRPPRTPKGPKTPTGAVGFVNFTPADSAKLMNDVAPSGSSKTRARREMEAKEKRKKLGEAALKAVKVAGGDVAVFEKAIIA</sequence>
<reference evidence="2 3" key="1">
    <citation type="submission" date="2015-01" db="EMBL/GenBank/DDBJ databases">
        <title>The Genome Sequence of Exophiala sideris CBS121828.</title>
        <authorList>
            <consortium name="The Broad Institute Genomics Platform"/>
            <person name="Cuomo C."/>
            <person name="de Hoog S."/>
            <person name="Gorbushina A."/>
            <person name="Stielow B."/>
            <person name="Teixiera M."/>
            <person name="Abouelleil A."/>
            <person name="Chapman S.B."/>
            <person name="Priest M."/>
            <person name="Young S.K."/>
            <person name="Wortman J."/>
            <person name="Nusbaum C."/>
            <person name="Birren B."/>
        </authorList>
    </citation>
    <scope>NUCLEOTIDE SEQUENCE [LARGE SCALE GENOMIC DNA]</scope>
    <source>
        <strain evidence="2 3">CBS 121828</strain>
    </source>
</reference>
<feature type="compositionally biased region" description="Low complexity" evidence="1">
    <location>
        <begin position="498"/>
        <end position="513"/>
    </location>
</feature>
<dbReference type="STRING" id="1016849.A0A0D1W8B7"/>
<feature type="compositionally biased region" description="Low complexity" evidence="1">
    <location>
        <begin position="553"/>
        <end position="574"/>
    </location>
</feature>
<gene>
    <name evidence="2" type="ORF">PV11_00715</name>
</gene>
<proteinExistence type="predicted"/>
<feature type="compositionally biased region" description="Low complexity" evidence="1">
    <location>
        <begin position="339"/>
        <end position="351"/>
    </location>
</feature>
<dbReference type="Proteomes" id="UP000053599">
    <property type="component" value="Unassembled WGS sequence"/>
</dbReference>
<evidence type="ECO:0000313" key="3">
    <source>
        <dbReference type="Proteomes" id="UP000053599"/>
    </source>
</evidence>
<feature type="compositionally biased region" description="Polar residues" evidence="1">
    <location>
        <begin position="357"/>
        <end position="371"/>
    </location>
</feature>
<protein>
    <recommendedName>
        <fullName evidence="4">Developmental regulatory protein wetA</fullName>
    </recommendedName>
</protein>
<accession>A0A0D1W8B7</accession>
<evidence type="ECO:0008006" key="4">
    <source>
        <dbReference type="Google" id="ProtNLM"/>
    </source>
</evidence>
<dbReference type="HOGENOM" id="CLU_462313_0_0_1"/>
<dbReference type="AlphaFoldDB" id="A0A0D1W8B7"/>
<evidence type="ECO:0000256" key="1">
    <source>
        <dbReference type="SAM" id="MobiDB-lite"/>
    </source>
</evidence>
<dbReference type="OrthoDB" id="2575228at2759"/>
<evidence type="ECO:0000313" key="2">
    <source>
        <dbReference type="EMBL" id="KIV84970.1"/>
    </source>
</evidence>
<feature type="region of interest" description="Disordered" evidence="1">
    <location>
        <begin position="481"/>
        <end position="577"/>
    </location>
</feature>
<name>A0A0D1W8B7_9EURO</name>
<feature type="region of interest" description="Disordered" evidence="1">
    <location>
        <begin position="323"/>
        <end position="371"/>
    </location>
</feature>